<dbReference type="AlphaFoldDB" id="A0A9N8F4Y4"/>
<feature type="region of interest" description="Disordered" evidence="1">
    <location>
        <begin position="36"/>
        <end position="238"/>
    </location>
</feature>
<reference evidence="2" key="1">
    <citation type="submission" date="2020-06" db="EMBL/GenBank/DDBJ databases">
        <authorList>
            <consortium name="Plant Systems Biology data submission"/>
        </authorList>
    </citation>
    <scope>NUCLEOTIDE SEQUENCE</scope>
    <source>
        <strain evidence="2">D6</strain>
    </source>
</reference>
<protein>
    <submittedName>
        <fullName evidence="2">Uncharacterized protein</fullName>
    </submittedName>
</protein>
<feature type="compositionally biased region" description="Acidic residues" evidence="1">
    <location>
        <begin position="120"/>
        <end position="132"/>
    </location>
</feature>
<sequence>MGGINLHRLERLIDNEESSEEALPVPIRPVASFAKEDCEPVIDNDSGSDTKVPTEVPAEGSESSTSSLGSPVLDESRFAKIDGEIDEILGRPIKWGIMTQLPDKEESTEDTTTDNTTTDNTDEDSAEEEDTATENTTTDNTEEETVEEETVEEETVEEGTAEEATIQGDSTDENSTAKEDATNTEDEESPKKKQKTSESEDEANIHGDNDSDNDGNGEGNSYNETNGPILLSTGSWSY</sequence>
<gene>
    <name evidence="2" type="ORF">SEMRO_3120_G344180.1</name>
</gene>
<accession>A0A9N8F4Y4</accession>
<feature type="compositionally biased region" description="Polar residues" evidence="1">
    <location>
        <begin position="222"/>
        <end position="238"/>
    </location>
</feature>
<feature type="compositionally biased region" description="Low complexity" evidence="1">
    <location>
        <begin position="59"/>
        <end position="70"/>
    </location>
</feature>
<feature type="compositionally biased region" description="Basic and acidic residues" evidence="1">
    <location>
        <begin position="189"/>
        <end position="209"/>
    </location>
</feature>
<feature type="compositionally biased region" description="Basic and acidic residues" evidence="1">
    <location>
        <begin position="74"/>
        <end position="83"/>
    </location>
</feature>
<dbReference type="EMBL" id="CAICTM010003118">
    <property type="protein sequence ID" value="CAB9530939.1"/>
    <property type="molecule type" value="Genomic_DNA"/>
</dbReference>
<evidence type="ECO:0000313" key="2">
    <source>
        <dbReference type="EMBL" id="CAB9530939.1"/>
    </source>
</evidence>
<proteinExistence type="predicted"/>
<keyword evidence="3" id="KW-1185">Reference proteome</keyword>
<name>A0A9N8F4Y4_9STRA</name>
<organism evidence="2 3">
    <name type="scientific">Seminavis robusta</name>
    <dbReference type="NCBI Taxonomy" id="568900"/>
    <lineage>
        <taxon>Eukaryota</taxon>
        <taxon>Sar</taxon>
        <taxon>Stramenopiles</taxon>
        <taxon>Ochrophyta</taxon>
        <taxon>Bacillariophyta</taxon>
        <taxon>Bacillariophyceae</taxon>
        <taxon>Bacillariophycidae</taxon>
        <taxon>Naviculales</taxon>
        <taxon>Naviculaceae</taxon>
        <taxon>Seminavis</taxon>
    </lineage>
</organism>
<feature type="compositionally biased region" description="Acidic residues" evidence="1">
    <location>
        <begin position="140"/>
        <end position="161"/>
    </location>
</feature>
<dbReference type="Proteomes" id="UP001153069">
    <property type="component" value="Unassembled WGS sequence"/>
</dbReference>
<evidence type="ECO:0000313" key="3">
    <source>
        <dbReference type="Proteomes" id="UP001153069"/>
    </source>
</evidence>
<evidence type="ECO:0000256" key="1">
    <source>
        <dbReference type="SAM" id="MobiDB-lite"/>
    </source>
</evidence>
<comment type="caution">
    <text evidence="2">The sequence shown here is derived from an EMBL/GenBank/DDBJ whole genome shotgun (WGS) entry which is preliminary data.</text>
</comment>